<accession>A0A8J7H5S8</accession>
<evidence type="ECO:0000313" key="2">
    <source>
        <dbReference type="Proteomes" id="UP000623269"/>
    </source>
</evidence>
<reference evidence="1" key="1">
    <citation type="submission" date="2020-12" db="EMBL/GenBank/DDBJ databases">
        <title>M. sibirica DSM 26468T genome.</title>
        <authorList>
            <person name="Thieme N."/>
            <person name="Rettenmaier R."/>
            <person name="Zverlov V."/>
            <person name="Liebl W."/>
        </authorList>
    </citation>
    <scope>NUCLEOTIDE SEQUENCE</scope>
    <source>
        <strain evidence="1">DSM 26468</strain>
    </source>
</reference>
<name>A0A8J7H5S8_9FIRM</name>
<sequence>MDDNNIELFRPDNRKVSVIINKKAYLIPTHFSMNDGERYIKELVKENNYKKSLAIIISDKIHQAEYDEIPVLQDIIDVEDEAFSEYICAIISDSEELKKIFDDIDNNLPIREKFAIAYRTYTDHIAKRLAESMRPLVESLNRDKQSVDFGWMNQMQELANKLRPVFLDVVEQSNRIVQNIAKSLQPFQQIAVSIANTISKIQIPNISQKKIERWKESYIKWGKLGWAIHPDAPFDFYNCFPEDKKIANKMAMEFCGTEAMEDLFERMHGQKIKKADLDSAIFCYKNRQYKACALLIFSLLDSKMIRLQPKHTNRSVGLGGTSKLKSKLEDKLADEHFLFTSLYGINFVTCLEVYFAKGNNFVSEPGTINRNYVDHGMNIRSVRKRDCIQLFIALHNMDEFIDYIS</sequence>
<protein>
    <submittedName>
        <fullName evidence="1">Uncharacterized protein</fullName>
    </submittedName>
</protein>
<evidence type="ECO:0000313" key="1">
    <source>
        <dbReference type="EMBL" id="MBH1941819.1"/>
    </source>
</evidence>
<proteinExistence type="predicted"/>
<dbReference type="EMBL" id="JAEAGR010000014">
    <property type="protein sequence ID" value="MBH1941819.1"/>
    <property type="molecule type" value="Genomic_DNA"/>
</dbReference>
<dbReference type="RefSeq" id="WP_197662062.1">
    <property type="nucleotide sequence ID" value="NZ_JAEAGR010000014.1"/>
</dbReference>
<dbReference type="Proteomes" id="UP000623269">
    <property type="component" value="Unassembled WGS sequence"/>
</dbReference>
<comment type="caution">
    <text evidence="1">The sequence shown here is derived from an EMBL/GenBank/DDBJ whole genome shotgun (WGS) entry which is preliminary data.</text>
</comment>
<organism evidence="1 2">
    <name type="scientific">Mobilitalea sibirica</name>
    <dbReference type="NCBI Taxonomy" id="1462919"/>
    <lineage>
        <taxon>Bacteria</taxon>
        <taxon>Bacillati</taxon>
        <taxon>Bacillota</taxon>
        <taxon>Clostridia</taxon>
        <taxon>Lachnospirales</taxon>
        <taxon>Lachnospiraceae</taxon>
        <taxon>Mobilitalea</taxon>
    </lineage>
</organism>
<gene>
    <name evidence="1" type="ORF">I5677_13025</name>
</gene>
<keyword evidence="2" id="KW-1185">Reference proteome</keyword>
<dbReference type="AlphaFoldDB" id="A0A8J7H5S8"/>